<proteinExistence type="predicted"/>
<dbReference type="AlphaFoldDB" id="A0A1S2PDM1"/>
<dbReference type="PANTHER" id="PTHR12993">
    <property type="entry name" value="N-ACETYLGLUCOSAMINYL-PHOSPHATIDYLINOSITOL DE-N-ACETYLASE-RELATED"/>
    <property type="match status" value="1"/>
</dbReference>
<dbReference type="Proteomes" id="UP000179935">
    <property type="component" value="Unassembled WGS sequence"/>
</dbReference>
<name>A0A1S2PDM1_9ACTN</name>
<dbReference type="STRING" id="1428652.BIV24_15790"/>
<dbReference type="OrthoDB" id="3514174at2"/>
<dbReference type="GO" id="GO:0016811">
    <property type="term" value="F:hydrolase activity, acting on carbon-nitrogen (but not peptide) bonds, in linear amides"/>
    <property type="evidence" value="ECO:0007669"/>
    <property type="project" value="TreeGrafter"/>
</dbReference>
<dbReference type="EMBL" id="MLYP01000040">
    <property type="protein sequence ID" value="OIJ91707.1"/>
    <property type="molecule type" value="Genomic_DNA"/>
</dbReference>
<evidence type="ECO:0000313" key="2">
    <source>
        <dbReference type="EMBL" id="OIJ91707.1"/>
    </source>
</evidence>
<dbReference type="Pfam" id="PF02585">
    <property type="entry name" value="PIG-L"/>
    <property type="match status" value="1"/>
</dbReference>
<comment type="caution">
    <text evidence="2">The sequence shown here is derived from an EMBL/GenBank/DDBJ whole genome shotgun (WGS) entry which is preliminary data.</text>
</comment>
<gene>
    <name evidence="2" type="ORF">BIV24_15790</name>
</gene>
<dbReference type="Gene3D" id="3.40.50.10320">
    <property type="entry name" value="LmbE-like"/>
    <property type="match status" value="1"/>
</dbReference>
<dbReference type="InterPro" id="IPR003737">
    <property type="entry name" value="GlcNAc_PI_deacetylase-related"/>
</dbReference>
<keyword evidence="1" id="KW-0862">Zinc</keyword>
<evidence type="ECO:0000256" key="1">
    <source>
        <dbReference type="ARBA" id="ARBA00022833"/>
    </source>
</evidence>
<dbReference type="SUPFAM" id="SSF102588">
    <property type="entry name" value="LmbE-like"/>
    <property type="match status" value="1"/>
</dbReference>
<protein>
    <submittedName>
        <fullName evidence="2">GlcNAc-PI de-N-acetylase</fullName>
    </submittedName>
</protein>
<evidence type="ECO:0000313" key="3">
    <source>
        <dbReference type="Proteomes" id="UP000179935"/>
    </source>
</evidence>
<dbReference type="PANTHER" id="PTHR12993:SF30">
    <property type="entry name" value="N-ACETYL-ALPHA-D-GLUCOSAMINYL L-MALATE DEACETYLASE 1"/>
    <property type="match status" value="1"/>
</dbReference>
<sequence length="201" mass="21304">MPGSVLAVMAHPDDLELWAGGTLALHAQHASVVGAVQSHDPTRNAEAQASAKILGIDIALHSRLDAATVGTLIRRHRPDVLITHPTDDVHPDHRATAQAVLAGLPAAHIATGAPRKLYTCDTYNSLTLNGPVTASVIIDISATYERKMRALAEHHSQPISEHFGPMAENLSALWGARIGTARAEAFRPLPILGRLPAAAHL</sequence>
<dbReference type="InterPro" id="IPR024078">
    <property type="entry name" value="LmbE-like_dom_sf"/>
</dbReference>
<reference evidence="2 3" key="1">
    <citation type="submission" date="2016-10" db="EMBL/GenBank/DDBJ databases">
        <title>Genome sequence of Streptomyces sp. MUSC 93.</title>
        <authorList>
            <person name="Lee L.-H."/>
            <person name="Ser H.-L."/>
            <person name="Law J.W.-F."/>
        </authorList>
    </citation>
    <scope>NUCLEOTIDE SEQUENCE [LARGE SCALE GENOMIC DNA]</scope>
    <source>
        <strain evidence="2 3">MUSC 93</strain>
    </source>
</reference>
<organism evidence="2 3">
    <name type="scientific">Streptomyces colonosanans</name>
    <dbReference type="NCBI Taxonomy" id="1428652"/>
    <lineage>
        <taxon>Bacteria</taxon>
        <taxon>Bacillati</taxon>
        <taxon>Actinomycetota</taxon>
        <taxon>Actinomycetes</taxon>
        <taxon>Kitasatosporales</taxon>
        <taxon>Streptomycetaceae</taxon>
        <taxon>Streptomyces</taxon>
    </lineage>
</organism>
<dbReference type="GO" id="GO:0016137">
    <property type="term" value="P:glycoside metabolic process"/>
    <property type="evidence" value="ECO:0007669"/>
    <property type="project" value="UniProtKB-ARBA"/>
</dbReference>
<keyword evidence="3" id="KW-1185">Reference proteome</keyword>
<accession>A0A1S2PDM1</accession>